<comment type="caution">
    <text evidence="2">The sequence shown here is derived from an EMBL/GenBank/DDBJ whole genome shotgun (WGS) entry which is preliminary data.</text>
</comment>
<dbReference type="EMBL" id="QUSX01000002">
    <property type="protein sequence ID" value="RRQ48299.1"/>
    <property type="molecule type" value="Genomic_DNA"/>
</dbReference>
<organism evidence="2 3">
    <name type="scientific">Maribacter algicola</name>
    <dbReference type="NCBI Taxonomy" id="2498892"/>
    <lineage>
        <taxon>Bacteria</taxon>
        <taxon>Pseudomonadati</taxon>
        <taxon>Bacteroidota</taxon>
        <taxon>Flavobacteriia</taxon>
        <taxon>Flavobacteriales</taxon>
        <taxon>Flavobacteriaceae</taxon>
        <taxon>Maribacter</taxon>
    </lineage>
</organism>
<dbReference type="Pfam" id="PF00027">
    <property type="entry name" value="cNMP_binding"/>
    <property type="match status" value="1"/>
</dbReference>
<name>A0A3R8R1Q9_9FLAO</name>
<evidence type="ECO:0000313" key="3">
    <source>
        <dbReference type="Proteomes" id="UP000286990"/>
    </source>
</evidence>
<evidence type="ECO:0000259" key="1">
    <source>
        <dbReference type="Pfam" id="PF00027"/>
    </source>
</evidence>
<dbReference type="InterPro" id="IPR000595">
    <property type="entry name" value="cNMP-bd_dom"/>
</dbReference>
<dbReference type="SUPFAM" id="SSF51206">
    <property type="entry name" value="cAMP-binding domain-like"/>
    <property type="match status" value="1"/>
</dbReference>
<dbReference type="InterPro" id="IPR014710">
    <property type="entry name" value="RmlC-like_jellyroll"/>
</dbReference>
<protein>
    <submittedName>
        <fullName evidence="2">Crp/Fnr family transcriptional regulator</fullName>
    </submittedName>
</protein>
<sequence length="191" mass="22313">MSHSLITHIKKFIPLSNALQDRLTQISKPNTLEKGGFLHRPGRVCEYTYFIEAGLLRVFYKKGKKEVTDNFCAENEWITSIYSFMKNVPDNCYIEALETSELIGIHIQDLERCFKDFPEMERFGRMLISNYFLQQSERIISIQFHTALERYGFFQKTSKHKLYRVPLGMLASYLGMSQETLSRVRAAKGTF</sequence>
<dbReference type="CDD" id="cd00038">
    <property type="entry name" value="CAP_ED"/>
    <property type="match status" value="1"/>
</dbReference>
<keyword evidence="3" id="KW-1185">Reference proteome</keyword>
<reference evidence="3" key="1">
    <citation type="submission" date="2018-12" db="EMBL/GenBank/DDBJ databases">
        <title>Maribacter lutimaris sp. nov., isolated from marine sediment.</title>
        <authorList>
            <person name="Kim K.K."/>
        </authorList>
    </citation>
    <scope>NUCLEOTIDE SEQUENCE [LARGE SCALE GENOMIC DNA]</scope>
    <source>
        <strain evidence="3">PoM-212</strain>
    </source>
</reference>
<dbReference type="Gene3D" id="2.60.120.10">
    <property type="entry name" value="Jelly Rolls"/>
    <property type="match status" value="1"/>
</dbReference>
<dbReference type="OrthoDB" id="758145at2"/>
<proteinExistence type="predicted"/>
<dbReference type="Proteomes" id="UP000286990">
    <property type="component" value="Unassembled WGS sequence"/>
</dbReference>
<evidence type="ECO:0000313" key="2">
    <source>
        <dbReference type="EMBL" id="RRQ48299.1"/>
    </source>
</evidence>
<dbReference type="InterPro" id="IPR018490">
    <property type="entry name" value="cNMP-bd_dom_sf"/>
</dbReference>
<dbReference type="RefSeq" id="WP_125223020.1">
    <property type="nucleotide sequence ID" value="NZ_QUSX01000002.1"/>
</dbReference>
<accession>A0A3R8R1Q9</accession>
<dbReference type="AlphaFoldDB" id="A0A3R8R1Q9"/>
<feature type="domain" description="Cyclic nucleotide-binding" evidence="1">
    <location>
        <begin position="31"/>
        <end position="115"/>
    </location>
</feature>
<gene>
    <name evidence="2" type="ORF">DZC72_11300</name>
</gene>